<feature type="region of interest" description="Disordered" evidence="3">
    <location>
        <begin position="209"/>
        <end position="238"/>
    </location>
</feature>
<comment type="subcellular location">
    <subcellularLocation>
        <location evidence="1">Membrane</location>
    </subcellularLocation>
</comment>
<evidence type="ECO:0000256" key="4">
    <source>
        <dbReference type="SAM" id="Phobius"/>
    </source>
</evidence>
<keyword evidence="4" id="KW-0812">Transmembrane</keyword>
<evidence type="ECO:0000256" key="2">
    <source>
        <dbReference type="ARBA" id="ARBA00023136"/>
    </source>
</evidence>
<accession>A0A6J6VIC2</accession>
<keyword evidence="4" id="KW-1133">Transmembrane helix</keyword>
<dbReference type="GO" id="GO:0016020">
    <property type="term" value="C:membrane"/>
    <property type="evidence" value="ECO:0007669"/>
    <property type="project" value="UniProtKB-SubCell"/>
</dbReference>
<feature type="compositionally biased region" description="Low complexity" evidence="3">
    <location>
        <begin position="214"/>
        <end position="224"/>
    </location>
</feature>
<feature type="transmembrane region" description="Helical" evidence="4">
    <location>
        <begin position="23"/>
        <end position="45"/>
    </location>
</feature>
<evidence type="ECO:0000256" key="3">
    <source>
        <dbReference type="SAM" id="MobiDB-lite"/>
    </source>
</evidence>
<evidence type="ECO:0000256" key="1">
    <source>
        <dbReference type="ARBA" id="ARBA00004370"/>
    </source>
</evidence>
<organism evidence="5">
    <name type="scientific">freshwater metagenome</name>
    <dbReference type="NCBI Taxonomy" id="449393"/>
    <lineage>
        <taxon>unclassified sequences</taxon>
        <taxon>metagenomes</taxon>
        <taxon>ecological metagenomes</taxon>
    </lineage>
</organism>
<dbReference type="PANTHER" id="PTHR37042:SF4">
    <property type="entry name" value="OUTER MEMBRANE PROTEIN RV1973"/>
    <property type="match status" value="1"/>
</dbReference>
<keyword evidence="2 4" id="KW-0472">Membrane</keyword>
<gene>
    <name evidence="5" type="ORF">UFOPK2761_03410</name>
</gene>
<protein>
    <submittedName>
        <fullName evidence="5">Unannotated protein</fullName>
    </submittedName>
</protein>
<name>A0A6J6VIC2_9ZZZZ</name>
<sequence>MTQEQGSPEGGTSGAPSSRGFRVGLLLALVLVLVGSLAWTGYLVATRTSGAGGNLPERVGSLLSGENTIAAERERVMDVASQFMLRVNSYGPDDLAEDGTMPDYRERVGELITPAFRADFETQVGTAEQTVAQAQLGRECEVYGVGVSTMDADSATALVAGVFTNSYPGNGRRADERVESEPAPFRVRISLVKMAGEWLVDDFAPVTGAGVSLDPSAAPGDPVDPAVPPTDEAPEEQQ</sequence>
<dbReference type="PANTHER" id="PTHR37042">
    <property type="entry name" value="OUTER MEMBRANE PROTEIN RV1973"/>
    <property type="match status" value="1"/>
</dbReference>
<dbReference type="EMBL" id="CAEZYQ010000049">
    <property type="protein sequence ID" value="CAB4771374.1"/>
    <property type="molecule type" value="Genomic_DNA"/>
</dbReference>
<dbReference type="AlphaFoldDB" id="A0A6J6VIC2"/>
<reference evidence="5" key="1">
    <citation type="submission" date="2020-05" db="EMBL/GenBank/DDBJ databases">
        <authorList>
            <person name="Chiriac C."/>
            <person name="Salcher M."/>
            <person name="Ghai R."/>
            <person name="Kavagutti S V."/>
        </authorList>
    </citation>
    <scope>NUCLEOTIDE SEQUENCE</scope>
</reference>
<proteinExistence type="predicted"/>
<evidence type="ECO:0000313" key="5">
    <source>
        <dbReference type="EMBL" id="CAB4771374.1"/>
    </source>
</evidence>